<keyword evidence="1" id="KW-0472">Membrane</keyword>
<dbReference type="GO" id="GO:0004115">
    <property type="term" value="F:3',5'-cyclic-AMP phosphodiesterase activity"/>
    <property type="evidence" value="ECO:0007669"/>
    <property type="project" value="UniProtKB-EC"/>
</dbReference>
<dbReference type="EMBL" id="CP155573">
    <property type="protein sequence ID" value="XFO67813.1"/>
    <property type="molecule type" value="Genomic_DNA"/>
</dbReference>
<feature type="transmembrane region" description="Helical" evidence="1">
    <location>
        <begin position="74"/>
        <end position="100"/>
    </location>
</feature>
<proteinExistence type="predicted"/>
<keyword evidence="1" id="KW-1133">Transmembrane helix</keyword>
<dbReference type="Proteomes" id="UP000216752">
    <property type="component" value="Chromosome"/>
</dbReference>
<feature type="domain" description="Calcineurin-like phosphoesterase" evidence="2">
    <location>
        <begin position="165"/>
        <end position="345"/>
    </location>
</feature>
<dbReference type="RefSeq" id="WP_094605696.1">
    <property type="nucleotide sequence ID" value="NZ_CP155573.1"/>
</dbReference>
<name>A0ABZ3IQZ6_9FIRM</name>
<evidence type="ECO:0000313" key="4">
    <source>
        <dbReference type="Proteomes" id="UP000216752"/>
    </source>
</evidence>
<dbReference type="Pfam" id="PF00149">
    <property type="entry name" value="Metallophos"/>
    <property type="match status" value="1"/>
</dbReference>
<dbReference type="Gene3D" id="3.60.21.10">
    <property type="match status" value="1"/>
</dbReference>
<gene>
    <name evidence="3" type="primary">cpdA_4</name>
    <name evidence="3" type="ORF">SPSIL_040320</name>
</gene>
<feature type="transmembrane region" description="Helical" evidence="1">
    <location>
        <begin position="121"/>
        <end position="140"/>
    </location>
</feature>
<reference evidence="3" key="1">
    <citation type="submission" date="2024-05" db="EMBL/GenBank/DDBJ databases">
        <title>Isolation and characterization of Sporomusa carbonis sp. nov., a carboxydotrophic hydrogenogen in the genus of Sporomusa isolated from a charcoal burning pile.</title>
        <authorList>
            <person name="Boeer T."/>
            <person name="Rosenbaum F."/>
            <person name="Eysell L."/>
            <person name="Mueller V."/>
            <person name="Daniel R."/>
            <person name="Poehlein A."/>
        </authorList>
    </citation>
    <scope>NUCLEOTIDE SEQUENCE [LARGE SCALE GENOMIC DNA]</scope>
    <source>
        <strain evidence="3">DSM 10669</strain>
    </source>
</reference>
<protein>
    <submittedName>
        <fullName evidence="3">3',5'-cyclic adenosine monophosphate phosphodiesterase CpdA</fullName>
        <ecNumber evidence="3">3.1.4.53</ecNumber>
    </submittedName>
</protein>
<dbReference type="SUPFAM" id="SSF56300">
    <property type="entry name" value="Metallo-dependent phosphatases"/>
    <property type="match status" value="1"/>
</dbReference>
<dbReference type="InterPro" id="IPR051158">
    <property type="entry name" value="Metallophosphoesterase_sf"/>
</dbReference>
<dbReference type="EC" id="3.1.4.53" evidence="3"/>
<accession>A0ABZ3IQZ6</accession>
<sequence>MLDSLTFFLIRNVIILTFVMFVVFSALSPGLLTKRRVLCFWIIALLANVAWWFVGSENGLAVSITRPVAGIWAIITLVTMLIGIPLVLAKGLLLFSRWFYAKMQAGGATTDKSVDKGRRSFLTSGALLAVSAGISTVGTVQSMRSFELQHEEVAVSGLPKELDGFRIGHITDIHVGNFVDPQELAAAVEALNKADVDLQVMTGDLIDDAKKVEPTFDALEQCTAKHGMLAIIGNHEKWLCLNEVLAQYERRASRGILRLLVDESTVLVHGSTPLRIVGVDYPMVKGGSHALPIAQRDVYMKASAEKAFIDVRKDEMVICLSHHPDFFPFAADRGARLTLAGHTHGGQVALFGRPLLSNFTHMLGWYQRGESHLYVSGGLGQWLPFRLGVPKSVTVVTLRAETI</sequence>
<evidence type="ECO:0000259" key="2">
    <source>
        <dbReference type="Pfam" id="PF00149"/>
    </source>
</evidence>
<keyword evidence="3" id="KW-0378">Hydrolase</keyword>
<dbReference type="PANTHER" id="PTHR31302:SF0">
    <property type="entry name" value="TRANSMEMBRANE PROTEIN WITH METALLOPHOSPHOESTERASE DOMAIN"/>
    <property type="match status" value="1"/>
</dbReference>
<dbReference type="InterPro" id="IPR004843">
    <property type="entry name" value="Calcineurin-like_PHP"/>
</dbReference>
<dbReference type="PANTHER" id="PTHR31302">
    <property type="entry name" value="TRANSMEMBRANE PROTEIN WITH METALLOPHOSPHOESTERASE DOMAIN-RELATED"/>
    <property type="match status" value="1"/>
</dbReference>
<feature type="transmembrane region" description="Helical" evidence="1">
    <location>
        <begin position="37"/>
        <end position="54"/>
    </location>
</feature>
<organism evidence="3 4">
    <name type="scientific">Sporomusa silvacetica DSM 10669</name>
    <dbReference type="NCBI Taxonomy" id="1123289"/>
    <lineage>
        <taxon>Bacteria</taxon>
        <taxon>Bacillati</taxon>
        <taxon>Bacillota</taxon>
        <taxon>Negativicutes</taxon>
        <taxon>Selenomonadales</taxon>
        <taxon>Sporomusaceae</taxon>
        <taxon>Sporomusa</taxon>
    </lineage>
</organism>
<keyword evidence="1" id="KW-0812">Transmembrane</keyword>
<evidence type="ECO:0000313" key="3">
    <source>
        <dbReference type="EMBL" id="XFO67813.1"/>
    </source>
</evidence>
<feature type="transmembrane region" description="Helical" evidence="1">
    <location>
        <begin position="6"/>
        <end position="25"/>
    </location>
</feature>
<evidence type="ECO:0000256" key="1">
    <source>
        <dbReference type="SAM" id="Phobius"/>
    </source>
</evidence>
<keyword evidence="4" id="KW-1185">Reference proteome</keyword>
<dbReference type="InterPro" id="IPR029052">
    <property type="entry name" value="Metallo-depent_PP-like"/>
</dbReference>